<dbReference type="SUPFAM" id="SSF55120">
    <property type="entry name" value="Pseudouridine synthase"/>
    <property type="match status" value="1"/>
</dbReference>
<name>A0A9D2A8B3_9BACE</name>
<dbReference type="Gene3D" id="3.30.2350.10">
    <property type="entry name" value="Pseudouridine synthase"/>
    <property type="match status" value="1"/>
</dbReference>
<dbReference type="GO" id="GO:0009982">
    <property type="term" value="F:pseudouridine synthase activity"/>
    <property type="evidence" value="ECO:0007669"/>
    <property type="project" value="InterPro"/>
</dbReference>
<dbReference type="InterPro" id="IPR020103">
    <property type="entry name" value="PsdUridine_synth_cat_dom_sf"/>
</dbReference>
<dbReference type="EMBL" id="DXCK01000058">
    <property type="protein sequence ID" value="HIZ01395.1"/>
    <property type="molecule type" value="Genomic_DNA"/>
</dbReference>
<dbReference type="InterPro" id="IPR006224">
    <property type="entry name" value="PsdUridine_synth_RluA-like_CS"/>
</dbReference>
<protein>
    <submittedName>
        <fullName evidence="3">RNA pseudouridine synthase</fullName>
    </submittedName>
</protein>
<dbReference type="AlphaFoldDB" id="A0A9D2A8B3"/>
<feature type="compositionally biased region" description="Basic and acidic residues" evidence="1">
    <location>
        <begin position="148"/>
        <end position="160"/>
    </location>
</feature>
<dbReference type="Proteomes" id="UP000824023">
    <property type="component" value="Unassembled WGS sequence"/>
</dbReference>
<organism evidence="3 4">
    <name type="scientific">Candidatus Bacteroides merdipullorum</name>
    <dbReference type="NCBI Taxonomy" id="2838474"/>
    <lineage>
        <taxon>Bacteria</taxon>
        <taxon>Pseudomonadati</taxon>
        <taxon>Bacteroidota</taxon>
        <taxon>Bacteroidia</taxon>
        <taxon>Bacteroidales</taxon>
        <taxon>Bacteroidaceae</taxon>
        <taxon>Bacteroides</taxon>
    </lineage>
</organism>
<dbReference type="PROSITE" id="PS01129">
    <property type="entry name" value="PSI_RLU"/>
    <property type="match status" value="1"/>
</dbReference>
<dbReference type="PANTHER" id="PTHR21600">
    <property type="entry name" value="MITOCHONDRIAL RNA PSEUDOURIDINE SYNTHASE"/>
    <property type="match status" value="1"/>
</dbReference>
<reference evidence="3" key="2">
    <citation type="submission" date="2021-04" db="EMBL/GenBank/DDBJ databases">
        <authorList>
            <person name="Gilroy R."/>
        </authorList>
    </citation>
    <scope>NUCLEOTIDE SEQUENCE</scope>
    <source>
        <strain evidence="3">ChiHjej12B11-24981</strain>
    </source>
</reference>
<proteinExistence type="predicted"/>
<dbReference type="GO" id="GO:0000455">
    <property type="term" value="P:enzyme-directed rRNA pseudouridine synthesis"/>
    <property type="evidence" value="ECO:0007669"/>
    <property type="project" value="TreeGrafter"/>
</dbReference>
<gene>
    <name evidence="3" type="ORF">H9819_03970</name>
</gene>
<feature type="region of interest" description="Disordered" evidence="1">
    <location>
        <begin position="148"/>
        <end position="169"/>
    </location>
</feature>
<dbReference type="GO" id="GO:0140098">
    <property type="term" value="F:catalytic activity, acting on RNA"/>
    <property type="evidence" value="ECO:0007669"/>
    <property type="project" value="UniProtKB-ARBA"/>
</dbReference>
<feature type="domain" description="Pseudouridine synthase RsuA/RluA-like" evidence="2">
    <location>
        <begin position="342"/>
        <end position="490"/>
    </location>
</feature>
<evidence type="ECO:0000259" key="2">
    <source>
        <dbReference type="Pfam" id="PF00849"/>
    </source>
</evidence>
<comment type="caution">
    <text evidence="3">The sequence shown here is derived from an EMBL/GenBank/DDBJ whole genome shotgun (WGS) entry which is preliminary data.</text>
</comment>
<accession>A0A9D2A8B3</accession>
<sequence>MFHKFRSSITDIPLPTQFTYPFCYTPHPLCIRAAKEVQQYLCKHPEWNEGKMFGVLIVQTDAGELGYLAAFSGILAGSNRYPFFVPPIYDQLQPDGFFKQEETAISLLNTRIKELEENDAYRRQQKELHTLEEEAIQELDAERHKIKEAKARREERRRSPDFTQAEGEQLIHESQYQKAEYKRLERRWKERINAVRQTVNAYEMHIQALKQERKTHSADLQRRLFAQFRLLNYRGEIKDLCEIFADTVQRIPPAGAGECAAPKLLQYAYLHGWKPIAMAEFWWGASPQTEIRRQGNFYPSCTGKCGPILNHMLQGLDVEPNPLAQSKQREEALHIIYEDDAIIVIDKPAGLLSVPGKGQVESVHSLMMARSPQTAGPMSVHRLDMDTSGLLLLAKTKEAHQHLQAQFERRLIRKRYIALLDGLVSMDSGRINLPLSPDWHDRPRQIVDQQSGKTAVTDYQVLERRADGRTLIAFYPLTGRTHQLRVHAAHPLGLHCPIVGDALYGKRADRLYLHAEMLEFTHPLTGELMRFCAKKEF</sequence>
<dbReference type="GO" id="GO:0003723">
    <property type="term" value="F:RNA binding"/>
    <property type="evidence" value="ECO:0007669"/>
    <property type="project" value="InterPro"/>
</dbReference>
<evidence type="ECO:0000256" key="1">
    <source>
        <dbReference type="SAM" id="MobiDB-lite"/>
    </source>
</evidence>
<dbReference type="PANTHER" id="PTHR21600:SF89">
    <property type="entry name" value="RIBOSOMAL LARGE SUBUNIT PSEUDOURIDINE SYNTHASE A"/>
    <property type="match status" value="1"/>
</dbReference>
<reference evidence="3" key="1">
    <citation type="journal article" date="2021" name="PeerJ">
        <title>Extensive microbial diversity within the chicken gut microbiome revealed by metagenomics and culture.</title>
        <authorList>
            <person name="Gilroy R."/>
            <person name="Ravi A."/>
            <person name="Getino M."/>
            <person name="Pursley I."/>
            <person name="Horton D.L."/>
            <person name="Alikhan N.F."/>
            <person name="Baker D."/>
            <person name="Gharbi K."/>
            <person name="Hall N."/>
            <person name="Watson M."/>
            <person name="Adriaenssens E.M."/>
            <person name="Foster-Nyarko E."/>
            <person name="Jarju S."/>
            <person name="Secka A."/>
            <person name="Antonio M."/>
            <person name="Oren A."/>
            <person name="Chaudhuri R.R."/>
            <person name="La Ragione R."/>
            <person name="Hildebrand F."/>
            <person name="Pallen M.J."/>
        </authorList>
    </citation>
    <scope>NUCLEOTIDE SEQUENCE</scope>
    <source>
        <strain evidence="3">ChiHjej12B11-24981</strain>
    </source>
</reference>
<evidence type="ECO:0000313" key="3">
    <source>
        <dbReference type="EMBL" id="HIZ01395.1"/>
    </source>
</evidence>
<evidence type="ECO:0000313" key="4">
    <source>
        <dbReference type="Proteomes" id="UP000824023"/>
    </source>
</evidence>
<dbReference type="InterPro" id="IPR050188">
    <property type="entry name" value="RluA_PseudoU_synthase"/>
</dbReference>
<dbReference type="CDD" id="cd02869">
    <property type="entry name" value="PseudoU_synth_RluA_like"/>
    <property type="match status" value="1"/>
</dbReference>
<dbReference type="InterPro" id="IPR006145">
    <property type="entry name" value="PsdUridine_synth_RsuA/RluA"/>
</dbReference>
<dbReference type="Pfam" id="PF00849">
    <property type="entry name" value="PseudoU_synth_2"/>
    <property type="match status" value="1"/>
</dbReference>